<dbReference type="Proteomes" id="UP000324222">
    <property type="component" value="Unassembled WGS sequence"/>
</dbReference>
<evidence type="ECO:0000313" key="1">
    <source>
        <dbReference type="EMBL" id="MPD04781.1"/>
    </source>
</evidence>
<reference evidence="1 2" key="1">
    <citation type="submission" date="2019-05" db="EMBL/GenBank/DDBJ databases">
        <title>Another draft genome of Portunus trituberculatus and its Hox gene families provides insights of decapod evolution.</title>
        <authorList>
            <person name="Jeong J.-H."/>
            <person name="Song I."/>
            <person name="Kim S."/>
            <person name="Choi T."/>
            <person name="Kim D."/>
            <person name="Ryu S."/>
            <person name="Kim W."/>
        </authorList>
    </citation>
    <scope>NUCLEOTIDE SEQUENCE [LARGE SCALE GENOMIC DNA]</scope>
    <source>
        <tissue evidence="1">Muscle</tissue>
    </source>
</reference>
<dbReference type="AlphaFoldDB" id="A0A5B7K722"/>
<gene>
    <name evidence="1" type="ORF">E2C01_100488</name>
</gene>
<organism evidence="1 2">
    <name type="scientific">Portunus trituberculatus</name>
    <name type="common">Swimming crab</name>
    <name type="synonym">Neptunus trituberculatus</name>
    <dbReference type="NCBI Taxonomy" id="210409"/>
    <lineage>
        <taxon>Eukaryota</taxon>
        <taxon>Metazoa</taxon>
        <taxon>Ecdysozoa</taxon>
        <taxon>Arthropoda</taxon>
        <taxon>Crustacea</taxon>
        <taxon>Multicrustacea</taxon>
        <taxon>Malacostraca</taxon>
        <taxon>Eumalacostraca</taxon>
        <taxon>Eucarida</taxon>
        <taxon>Decapoda</taxon>
        <taxon>Pleocyemata</taxon>
        <taxon>Brachyura</taxon>
        <taxon>Eubrachyura</taxon>
        <taxon>Portunoidea</taxon>
        <taxon>Portunidae</taxon>
        <taxon>Portuninae</taxon>
        <taxon>Portunus</taxon>
    </lineage>
</organism>
<evidence type="ECO:0000313" key="2">
    <source>
        <dbReference type="Proteomes" id="UP000324222"/>
    </source>
</evidence>
<proteinExistence type="predicted"/>
<comment type="caution">
    <text evidence="1">The sequence shown here is derived from an EMBL/GenBank/DDBJ whole genome shotgun (WGS) entry which is preliminary data.</text>
</comment>
<keyword evidence="2" id="KW-1185">Reference proteome</keyword>
<name>A0A5B7K722_PORTR</name>
<dbReference type="EMBL" id="VSRR010142750">
    <property type="protein sequence ID" value="MPD04781.1"/>
    <property type="molecule type" value="Genomic_DNA"/>
</dbReference>
<sequence>MGFIIQICGRESRRKYRRFEVHQWSQRPSQASLSTARQAEVCPPRLAKSGGILFVICEQCGCDSSIVTRRLRHALLMMSDTMRQGDRPVVLVKITRVSLL</sequence>
<accession>A0A5B7K722</accession>
<protein>
    <submittedName>
        <fullName evidence="1">Uncharacterized protein</fullName>
    </submittedName>
</protein>